<dbReference type="PANTHER" id="PTHR33180:SF31">
    <property type="entry name" value="POLYPROTEIN PROTEIN"/>
    <property type="match status" value="1"/>
</dbReference>
<dbReference type="Gramene" id="PGSC0003DMT400089286">
    <property type="protein sequence ID" value="PGSC0003DMT400089286"/>
    <property type="gene ID" value="PGSC0003DMG400038857"/>
</dbReference>
<protein>
    <recommendedName>
        <fullName evidence="2">Putative plant transposon protein domain-containing protein</fullName>
    </recommendedName>
</protein>
<dbReference type="HOGENOM" id="CLU_029307_2_3_1"/>
<feature type="compositionally biased region" description="Basic and acidic residues" evidence="1">
    <location>
        <begin position="159"/>
        <end position="169"/>
    </location>
</feature>
<name>M1DHV0_SOLTU</name>
<feature type="domain" description="Putative plant transposon protein" evidence="2">
    <location>
        <begin position="1"/>
        <end position="63"/>
    </location>
</feature>
<evidence type="ECO:0000256" key="1">
    <source>
        <dbReference type="SAM" id="MobiDB-lite"/>
    </source>
</evidence>
<accession>M1DHV0</accession>
<dbReference type="AlphaFoldDB" id="M1DHV0"/>
<feature type="region of interest" description="Disordered" evidence="1">
    <location>
        <begin position="139"/>
        <end position="213"/>
    </location>
</feature>
<sequence length="213" mass="22899">MPSQNESILRHPKVACLGSIIARSRIDLGLLVSQEMAMRAKQTHTSLYFPVLITELGRRSAVPQDPASNIDVTSSSSTDIQRIEAEFRREEVDRRRAALADTSPEVDVNSLPAEAPSSTPTSELSAYLKATGFTTLKQGADDKDASETSGISSAITGDVQKDDVGHAESETETDEEGMAVRDEVVREPRGQHIQRLPESCGDGCVVGNSDSAD</sequence>
<reference evidence="3" key="2">
    <citation type="submission" date="2015-06" db="UniProtKB">
        <authorList>
            <consortium name="EnsemblPlants"/>
        </authorList>
    </citation>
    <scope>IDENTIFICATION</scope>
    <source>
        <strain evidence="3">DM1-3 516 R44</strain>
    </source>
</reference>
<dbReference type="InParanoid" id="M1DHV0"/>
<dbReference type="Pfam" id="PF20167">
    <property type="entry name" value="Transposase_32"/>
    <property type="match status" value="1"/>
</dbReference>
<evidence type="ECO:0000313" key="3">
    <source>
        <dbReference type="EnsemblPlants" id="PGSC0003DMT400089286"/>
    </source>
</evidence>
<evidence type="ECO:0000259" key="2">
    <source>
        <dbReference type="Pfam" id="PF20167"/>
    </source>
</evidence>
<keyword evidence="4" id="KW-1185">Reference proteome</keyword>
<evidence type="ECO:0000313" key="4">
    <source>
        <dbReference type="Proteomes" id="UP000011115"/>
    </source>
</evidence>
<organism evidence="3 4">
    <name type="scientific">Solanum tuberosum</name>
    <name type="common">Potato</name>
    <dbReference type="NCBI Taxonomy" id="4113"/>
    <lineage>
        <taxon>Eukaryota</taxon>
        <taxon>Viridiplantae</taxon>
        <taxon>Streptophyta</taxon>
        <taxon>Embryophyta</taxon>
        <taxon>Tracheophyta</taxon>
        <taxon>Spermatophyta</taxon>
        <taxon>Magnoliopsida</taxon>
        <taxon>eudicotyledons</taxon>
        <taxon>Gunneridae</taxon>
        <taxon>Pentapetalae</taxon>
        <taxon>asterids</taxon>
        <taxon>lamiids</taxon>
        <taxon>Solanales</taxon>
        <taxon>Solanaceae</taxon>
        <taxon>Solanoideae</taxon>
        <taxon>Solaneae</taxon>
        <taxon>Solanum</taxon>
    </lineage>
</organism>
<feature type="compositionally biased region" description="Basic and acidic residues" evidence="1">
    <location>
        <begin position="178"/>
        <end position="190"/>
    </location>
</feature>
<dbReference type="InterPro" id="IPR046796">
    <property type="entry name" value="Transposase_32_dom"/>
</dbReference>
<dbReference type="PaxDb" id="4113-PGSC0003DMT400089286"/>
<dbReference type="Proteomes" id="UP000011115">
    <property type="component" value="Unassembled WGS sequence"/>
</dbReference>
<dbReference type="PANTHER" id="PTHR33180">
    <property type="entry name" value="PHOTOSYSTEM II CP43 REACTION CENTER PROTEIN"/>
    <property type="match status" value="1"/>
</dbReference>
<feature type="region of interest" description="Disordered" evidence="1">
    <location>
        <begin position="97"/>
        <end position="122"/>
    </location>
</feature>
<proteinExistence type="predicted"/>
<dbReference type="EnsemblPlants" id="PGSC0003DMT400089286">
    <property type="protein sequence ID" value="PGSC0003DMT400089286"/>
    <property type="gene ID" value="PGSC0003DMG400038857"/>
</dbReference>
<reference evidence="4" key="1">
    <citation type="journal article" date="2011" name="Nature">
        <title>Genome sequence and analysis of the tuber crop potato.</title>
        <authorList>
            <consortium name="The Potato Genome Sequencing Consortium"/>
        </authorList>
    </citation>
    <scope>NUCLEOTIDE SEQUENCE [LARGE SCALE GENOMIC DNA]</scope>
    <source>
        <strain evidence="4">cv. DM1-3 516 R44</strain>
    </source>
</reference>